<dbReference type="EMBL" id="MU006233">
    <property type="protein sequence ID" value="KAF2822772.1"/>
    <property type="molecule type" value="Genomic_DNA"/>
</dbReference>
<evidence type="ECO:0000256" key="2">
    <source>
        <dbReference type="SAM" id="Phobius"/>
    </source>
</evidence>
<reference evidence="3" key="1">
    <citation type="journal article" date="2020" name="Stud. Mycol.">
        <title>101 Dothideomycetes genomes: a test case for predicting lifestyles and emergence of pathogens.</title>
        <authorList>
            <person name="Haridas S."/>
            <person name="Albert R."/>
            <person name="Binder M."/>
            <person name="Bloem J."/>
            <person name="Labutti K."/>
            <person name="Salamov A."/>
            <person name="Andreopoulos B."/>
            <person name="Baker S."/>
            <person name="Barry K."/>
            <person name="Bills G."/>
            <person name="Bluhm B."/>
            <person name="Cannon C."/>
            <person name="Castanera R."/>
            <person name="Culley D."/>
            <person name="Daum C."/>
            <person name="Ezra D."/>
            <person name="Gonzalez J."/>
            <person name="Henrissat B."/>
            <person name="Kuo A."/>
            <person name="Liang C."/>
            <person name="Lipzen A."/>
            <person name="Lutzoni F."/>
            <person name="Magnuson J."/>
            <person name="Mondo S."/>
            <person name="Nolan M."/>
            <person name="Ohm R."/>
            <person name="Pangilinan J."/>
            <person name="Park H.-J."/>
            <person name="Ramirez L."/>
            <person name="Alfaro M."/>
            <person name="Sun H."/>
            <person name="Tritt A."/>
            <person name="Yoshinaga Y."/>
            <person name="Zwiers L.-H."/>
            <person name="Turgeon B."/>
            <person name="Goodwin S."/>
            <person name="Spatafora J."/>
            <person name="Crous P."/>
            <person name="Grigoriev I."/>
        </authorList>
    </citation>
    <scope>NUCLEOTIDE SEQUENCE</scope>
    <source>
        <strain evidence="3">CBS 113818</strain>
    </source>
</reference>
<evidence type="ECO:0000313" key="3">
    <source>
        <dbReference type="EMBL" id="KAF2822772.1"/>
    </source>
</evidence>
<keyword evidence="4" id="KW-1185">Reference proteome</keyword>
<evidence type="ECO:0000313" key="4">
    <source>
        <dbReference type="Proteomes" id="UP000799424"/>
    </source>
</evidence>
<feature type="compositionally biased region" description="Polar residues" evidence="1">
    <location>
        <begin position="132"/>
        <end position="145"/>
    </location>
</feature>
<sequence length="388" mass="42724">MQPRKSTIVSVVPISISLKGQHHRFASTSSTDSTSTPAPAVTAASQTEPLPTPATLSHVDRDSAIALGIIVVLIFSVALYYLYLHIKHKRQADLERQLELDRRDNIRRYGSVGNRPPNVNVGFRMNSLWSKSGSTLRGSVSTSGTKTDERGTSISQLSLREDLGTTPCANEQHNWGEDLSQVHYEPRQRSRSPSPHSRSASLSHYAPSPPASSVASSSSLHIQHRRQSSVHSLPSAFVNSRRSSAPLTQVHGDKRWWTDAARRGSTARSDRRFSYLATIPEPEMAPIHKYETQRKSYDWTRPGSVVPTSVLPSGPTWKSGVSGVVPESMGEEANVRAEDFRGVMWDRHSTGNTTDMGVGPEEADRAGVQRVDWADVASVSDARRQTVW</sequence>
<feature type="compositionally biased region" description="Low complexity" evidence="1">
    <location>
        <begin position="191"/>
        <end position="219"/>
    </location>
</feature>
<feature type="region of interest" description="Disordered" evidence="1">
    <location>
        <begin position="132"/>
        <end position="246"/>
    </location>
</feature>
<protein>
    <submittedName>
        <fullName evidence="3">Uncharacterized protein</fullName>
    </submittedName>
</protein>
<keyword evidence="2" id="KW-1133">Transmembrane helix</keyword>
<dbReference type="Proteomes" id="UP000799424">
    <property type="component" value="Unassembled WGS sequence"/>
</dbReference>
<gene>
    <name evidence="3" type="ORF">CC86DRAFT_469415</name>
</gene>
<organism evidence="3 4">
    <name type="scientific">Ophiobolus disseminans</name>
    <dbReference type="NCBI Taxonomy" id="1469910"/>
    <lineage>
        <taxon>Eukaryota</taxon>
        <taxon>Fungi</taxon>
        <taxon>Dikarya</taxon>
        <taxon>Ascomycota</taxon>
        <taxon>Pezizomycotina</taxon>
        <taxon>Dothideomycetes</taxon>
        <taxon>Pleosporomycetidae</taxon>
        <taxon>Pleosporales</taxon>
        <taxon>Pleosporineae</taxon>
        <taxon>Phaeosphaeriaceae</taxon>
        <taxon>Ophiobolus</taxon>
    </lineage>
</organism>
<evidence type="ECO:0000256" key="1">
    <source>
        <dbReference type="SAM" id="MobiDB-lite"/>
    </source>
</evidence>
<keyword evidence="2" id="KW-0472">Membrane</keyword>
<feature type="region of interest" description="Disordered" evidence="1">
    <location>
        <begin position="25"/>
        <end position="52"/>
    </location>
</feature>
<dbReference type="OrthoDB" id="3799937at2759"/>
<dbReference type="AlphaFoldDB" id="A0A6A6ZNW7"/>
<feature type="transmembrane region" description="Helical" evidence="2">
    <location>
        <begin position="64"/>
        <end position="84"/>
    </location>
</feature>
<proteinExistence type="predicted"/>
<feature type="compositionally biased region" description="Polar residues" evidence="1">
    <location>
        <begin position="229"/>
        <end position="246"/>
    </location>
</feature>
<feature type="compositionally biased region" description="Low complexity" evidence="1">
    <location>
        <begin position="26"/>
        <end position="47"/>
    </location>
</feature>
<name>A0A6A6ZNW7_9PLEO</name>
<keyword evidence="2" id="KW-0812">Transmembrane</keyword>
<accession>A0A6A6ZNW7</accession>